<evidence type="ECO:0000313" key="7">
    <source>
        <dbReference type="Proteomes" id="UP000433788"/>
    </source>
</evidence>
<organism evidence="6 7">
    <name type="scientific">Spiribacter salilacus</name>
    <dbReference type="NCBI Taxonomy" id="2664894"/>
    <lineage>
        <taxon>Bacteria</taxon>
        <taxon>Pseudomonadati</taxon>
        <taxon>Pseudomonadota</taxon>
        <taxon>Gammaproteobacteria</taxon>
        <taxon>Chromatiales</taxon>
        <taxon>Ectothiorhodospiraceae</taxon>
        <taxon>Spiribacter</taxon>
    </lineage>
</organism>
<dbReference type="InterPro" id="IPR039255">
    <property type="entry name" value="YceD_bac"/>
</dbReference>
<name>A0A6N7QQ71_9GAMM</name>
<dbReference type="GO" id="GO:0005829">
    <property type="term" value="C:cytosol"/>
    <property type="evidence" value="ECO:0007669"/>
    <property type="project" value="TreeGrafter"/>
</dbReference>
<evidence type="ECO:0000256" key="1">
    <source>
        <dbReference type="ARBA" id="ARBA00002868"/>
    </source>
</evidence>
<proteinExistence type="inferred from homology"/>
<dbReference type="InterPro" id="IPR003772">
    <property type="entry name" value="YceD"/>
</dbReference>
<keyword evidence="4" id="KW-0690">Ribosome biogenesis</keyword>
<reference evidence="6 7" key="1">
    <citation type="submission" date="2019-11" db="EMBL/GenBank/DDBJ databases">
        <authorList>
            <person name="Zhang X.Y."/>
        </authorList>
    </citation>
    <scope>NUCLEOTIDE SEQUENCE [LARGE SCALE GENOMIC DNA]</scope>
    <source>
        <strain evidence="6 7">C176</strain>
    </source>
</reference>
<dbReference type="GO" id="GO:0042254">
    <property type="term" value="P:ribosome biogenesis"/>
    <property type="evidence" value="ECO:0007669"/>
    <property type="project" value="UniProtKB-KW"/>
</dbReference>
<comment type="similarity">
    <text evidence="2">Belongs to the DUF177 domain family.</text>
</comment>
<evidence type="ECO:0000256" key="2">
    <source>
        <dbReference type="ARBA" id="ARBA00010740"/>
    </source>
</evidence>
<gene>
    <name evidence="6" type="ORF">GH984_00985</name>
</gene>
<dbReference type="Proteomes" id="UP000433788">
    <property type="component" value="Unassembled WGS sequence"/>
</dbReference>
<dbReference type="PANTHER" id="PTHR38099">
    <property type="entry name" value="LARGE RIBOSOMAL RNA SUBUNIT ACCUMULATION PROTEIN YCED"/>
    <property type="match status" value="1"/>
</dbReference>
<dbReference type="AlphaFoldDB" id="A0A6N7QQ71"/>
<dbReference type="EMBL" id="WJPP01000001">
    <property type="protein sequence ID" value="MRH77288.1"/>
    <property type="molecule type" value="Genomic_DNA"/>
</dbReference>
<comment type="caution">
    <text evidence="6">The sequence shown here is derived from an EMBL/GenBank/DDBJ whole genome shotgun (WGS) entry which is preliminary data.</text>
</comment>
<dbReference type="Pfam" id="PF02620">
    <property type="entry name" value="YceD"/>
    <property type="match status" value="1"/>
</dbReference>
<sequence>MMIDHRNAALQYLIIVFDSHASPPYYARLMSIQPLPLKLDLTQLAVGDYCFAGVVDPRPMDRIADRATVAGPIDVQLQVAIGKQVGTAEILVTGQIHAQATMQCERCLGNVHVRLASDFELTVVDSEEAADALPMDITPVVAERGQLSVLTLVEDELILALPIVAVHEKENCSGTDWTTSYQKPHPMAALAKLKDQQDK</sequence>
<evidence type="ECO:0000256" key="4">
    <source>
        <dbReference type="ARBA" id="ARBA00022517"/>
    </source>
</evidence>
<keyword evidence="7" id="KW-1185">Reference proteome</keyword>
<dbReference type="PANTHER" id="PTHR38099:SF1">
    <property type="entry name" value="LARGE RIBOSOMAL RNA SUBUNIT ACCUMULATION PROTEIN YCED"/>
    <property type="match status" value="1"/>
</dbReference>
<accession>A0A6N7QQ71</accession>
<evidence type="ECO:0000256" key="3">
    <source>
        <dbReference type="ARBA" id="ARBA00015716"/>
    </source>
</evidence>
<evidence type="ECO:0000256" key="5">
    <source>
        <dbReference type="ARBA" id="ARBA00031841"/>
    </source>
</evidence>
<evidence type="ECO:0000313" key="6">
    <source>
        <dbReference type="EMBL" id="MRH77288.1"/>
    </source>
</evidence>
<protein>
    <recommendedName>
        <fullName evidence="3">Large ribosomal RNA subunit accumulation protein YceD</fullName>
    </recommendedName>
    <alternativeName>
        <fullName evidence="5">23S rRNA accumulation protein YceD</fullName>
    </alternativeName>
</protein>
<comment type="function">
    <text evidence="1">Plays a role in synthesis, processing and/or stability of 23S rRNA.</text>
</comment>